<dbReference type="Gene3D" id="1.10.510.10">
    <property type="entry name" value="Transferase(Phosphotransferase) domain 1"/>
    <property type="match status" value="1"/>
</dbReference>
<keyword evidence="2" id="KW-1185">Reference proteome</keyword>
<reference evidence="1 2" key="1">
    <citation type="journal article" date="2004" name="J. Virol.">
        <title>Functional genomics analysis of Singapore grouper iridovirus: complete sequence determination and proteomic analysis.</title>
        <authorList>
            <person name="Song W.J."/>
            <person name="Qin Q.W."/>
            <person name="Qiu J."/>
            <person name="Huang C.H."/>
            <person name="Wang F."/>
            <person name="Hew C.L."/>
        </authorList>
    </citation>
    <scope>NUCLEOTIDE SEQUENCE [LARGE SCALE GENOMIC DNA]</scope>
</reference>
<dbReference type="InterPro" id="IPR011009">
    <property type="entry name" value="Kinase-like_dom_sf"/>
</dbReference>
<accession>Q5YFB5</accession>
<dbReference type="SUPFAM" id="SSF56112">
    <property type="entry name" value="Protein kinase-like (PK-like)"/>
    <property type="match status" value="1"/>
</dbReference>
<keyword evidence="1" id="KW-0808">Transferase</keyword>
<evidence type="ECO:0000313" key="2">
    <source>
        <dbReference type="Proteomes" id="UP000172127"/>
    </source>
</evidence>
<dbReference type="GeneID" id="3197045"/>
<name>Q5YFB5_9VIRU</name>
<proteinExistence type="predicted"/>
<dbReference type="RefSeq" id="YP_164245.1">
    <property type="nucleotide sequence ID" value="NC_006549.1"/>
</dbReference>
<dbReference type="OrthoDB" id="1663at10239"/>
<dbReference type="Proteomes" id="UP000172127">
    <property type="component" value="Segment"/>
</dbReference>
<gene>
    <name evidence="1" type="ORF">ORF150L</name>
</gene>
<evidence type="ECO:0000313" key="1">
    <source>
        <dbReference type="EMBL" id="AAS18165.1"/>
    </source>
</evidence>
<organism evidence="1 2">
    <name type="scientific">Singapore grouper iridovirus</name>
    <dbReference type="NCBI Taxonomy" id="262968"/>
    <lineage>
        <taxon>Viruses</taxon>
        <taxon>Varidnaviria</taxon>
        <taxon>Bamfordvirae</taxon>
        <taxon>Nucleocytoviricota</taxon>
        <taxon>Megaviricetes</taxon>
        <taxon>Pimascovirales</taxon>
        <taxon>Pimascovirales incertae sedis</taxon>
        <taxon>Iridoviridae</taxon>
        <taxon>Alphairidovirinae</taxon>
        <taxon>Ranavirus</taxon>
        <taxon>Ranavirus epinephelus1</taxon>
    </lineage>
</organism>
<dbReference type="EMBL" id="AY521625">
    <property type="protein sequence ID" value="AAS18165.1"/>
    <property type="molecule type" value="Genomic_DNA"/>
</dbReference>
<dbReference type="KEGG" id="vg:3197045"/>
<dbReference type="GO" id="GO:0016740">
    <property type="term" value="F:transferase activity"/>
    <property type="evidence" value="ECO:0007669"/>
    <property type="project" value="UniProtKB-KW"/>
</dbReference>
<sequence length="508" mass="57280">MLTNVEYFDGDKQGKQGKSGFCMWRTEPVFFKISNDPDMTCELDAAVARKMWGLNKIHYCKPLCTVDVNGKCAMVSERLEGVALQDYMLNRIDKNYTVDPVKIETYLSVLSQTMAGLTVAHLVDVCHADLHTRNVMMCPTEHKYFVYSLGGDEMLCVPTMGFKAVLIDFGMATLPGSQTYTDDQLASVGLTPNGTSDHAADVRNLSLSVFFDLMKACARCSDETVTRQGHETLVAFRNVMAGMPEPLNSSGWFGRQFPSLDDAIAEGVPECFKWKVHPMWYVKAANLCKVLVPRPYERRAYTDFQVRGIWSDIMKELELQKPKEFYPNCTRRQLTNAMALLKAVAVKEHIPKRSLAKAIVNLGLLTAAYTAECYKVIDQIKLRHTKRLRWIDALDVWCRLPSVTSGPLPEKGTKVLVQDLIRNETMETIVSAEMLVQITATRSALEAAQSAEKSLWFENAPYGKTEKMRILEMQEATGMAFAKEIASRGLRGEITERANHFIKLYKQE</sequence>
<protein>
    <submittedName>
        <fullName evidence="1">Phosphotransferase</fullName>
    </submittedName>
</protein>